<proteinExistence type="predicted"/>
<accession>A0A5B7G0E4</accession>
<gene>
    <name evidence="1" type="ORF">E2C01_044417</name>
</gene>
<name>A0A5B7G0E4_PORTR</name>
<dbReference type="Proteomes" id="UP000324222">
    <property type="component" value="Unassembled WGS sequence"/>
</dbReference>
<comment type="caution">
    <text evidence="1">The sequence shown here is derived from an EMBL/GenBank/DDBJ whole genome shotgun (WGS) entry which is preliminary data.</text>
</comment>
<evidence type="ECO:0000313" key="2">
    <source>
        <dbReference type="Proteomes" id="UP000324222"/>
    </source>
</evidence>
<dbReference type="AlphaFoldDB" id="A0A5B7G0E4"/>
<evidence type="ECO:0000313" key="1">
    <source>
        <dbReference type="EMBL" id="MPC50588.1"/>
    </source>
</evidence>
<organism evidence="1 2">
    <name type="scientific">Portunus trituberculatus</name>
    <name type="common">Swimming crab</name>
    <name type="synonym">Neptunus trituberculatus</name>
    <dbReference type="NCBI Taxonomy" id="210409"/>
    <lineage>
        <taxon>Eukaryota</taxon>
        <taxon>Metazoa</taxon>
        <taxon>Ecdysozoa</taxon>
        <taxon>Arthropoda</taxon>
        <taxon>Crustacea</taxon>
        <taxon>Multicrustacea</taxon>
        <taxon>Malacostraca</taxon>
        <taxon>Eumalacostraca</taxon>
        <taxon>Eucarida</taxon>
        <taxon>Decapoda</taxon>
        <taxon>Pleocyemata</taxon>
        <taxon>Brachyura</taxon>
        <taxon>Eubrachyura</taxon>
        <taxon>Portunoidea</taxon>
        <taxon>Portunidae</taxon>
        <taxon>Portuninae</taxon>
        <taxon>Portunus</taxon>
    </lineage>
</organism>
<sequence length="61" mass="6825">MVIFYVHLHQRLSGESRPSLSVTLARQRVTQATSRPSFTSPSPFNTPRLIFLDEDGAASHI</sequence>
<dbReference type="EMBL" id="VSRR010009604">
    <property type="protein sequence ID" value="MPC50588.1"/>
    <property type="molecule type" value="Genomic_DNA"/>
</dbReference>
<reference evidence="1 2" key="1">
    <citation type="submission" date="2019-05" db="EMBL/GenBank/DDBJ databases">
        <title>Another draft genome of Portunus trituberculatus and its Hox gene families provides insights of decapod evolution.</title>
        <authorList>
            <person name="Jeong J.-H."/>
            <person name="Song I."/>
            <person name="Kim S."/>
            <person name="Choi T."/>
            <person name="Kim D."/>
            <person name="Ryu S."/>
            <person name="Kim W."/>
        </authorList>
    </citation>
    <scope>NUCLEOTIDE SEQUENCE [LARGE SCALE GENOMIC DNA]</scope>
    <source>
        <tissue evidence="1">Muscle</tissue>
    </source>
</reference>
<keyword evidence="2" id="KW-1185">Reference proteome</keyword>
<protein>
    <submittedName>
        <fullName evidence="1">Uncharacterized protein</fullName>
    </submittedName>
</protein>